<dbReference type="STRING" id="391625.PPSIR1_24249"/>
<proteinExistence type="predicted"/>
<accession>A6GC14</accession>
<comment type="caution">
    <text evidence="2">The sequence shown here is derived from an EMBL/GenBank/DDBJ whole genome shotgun (WGS) entry which is preliminary data.</text>
</comment>
<name>A6GC14_9BACT</name>
<protein>
    <submittedName>
        <fullName evidence="2">Uncharacterized protein</fullName>
    </submittedName>
</protein>
<feature type="region of interest" description="Disordered" evidence="1">
    <location>
        <begin position="91"/>
        <end position="125"/>
    </location>
</feature>
<evidence type="ECO:0000256" key="1">
    <source>
        <dbReference type="SAM" id="MobiDB-lite"/>
    </source>
</evidence>
<dbReference type="AlphaFoldDB" id="A6GC14"/>
<organism evidence="2 3">
    <name type="scientific">Plesiocystis pacifica SIR-1</name>
    <dbReference type="NCBI Taxonomy" id="391625"/>
    <lineage>
        <taxon>Bacteria</taxon>
        <taxon>Pseudomonadati</taxon>
        <taxon>Myxococcota</taxon>
        <taxon>Polyangia</taxon>
        <taxon>Nannocystales</taxon>
        <taxon>Nannocystaceae</taxon>
        <taxon>Plesiocystis</taxon>
    </lineage>
</organism>
<dbReference type="EMBL" id="ABCS01000062">
    <property type="protein sequence ID" value="EDM76576.1"/>
    <property type="molecule type" value="Genomic_DNA"/>
</dbReference>
<dbReference type="RefSeq" id="WP_006974255.1">
    <property type="nucleotide sequence ID" value="NZ_ABCS01000062.1"/>
</dbReference>
<evidence type="ECO:0000313" key="3">
    <source>
        <dbReference type="Proteomes" id="UP000005801"/>
    </source>
</evidence>
<reference evidence="2 3" key="1">
    <citation type="submission" date="2007-06" db="EMBL/GenBank/DDBJ databases">
        <authorList>
            <person name="Shimkets L."/>
            <person name="Ferriera S."/>
            <person name="Johnson J."/>
            <person name="Kravitz S."/>
            <person name="Beeson K."/>
            <person name="Sutton G."/>
            <person name="Rogers Y.-H."/>
            <person name="Friedman R."/>
            <person name="Frazier M."/>
            <person name="Venter J.C."/>
        </authorList>
    </citation>
    <scope>NUCLEOTIDE SEQUENCE [LARGE SCALE GENOMIC DNA]</scope>
    <source>
        <strain evidence="2 3">SIR-1</strain>
    </source>
</reference>
<feature type="compositionally biased region" description="Gly residues" evidence="1">
    <location>
        <begin position="91"/>
        <end position="110"/>
    </location>
</feature>
<dbReference type="Proteomes" id="UP000005801">
    <property type="component" value="Unassembled WGS sequence"/>
</dbReference>
<evidence type="ECO:0000313" key="2">
    <source>
        <dbReference type="EMBL" id="EDM76576.1"/>
    </source>
</evidence>
<gene>
    <name evidence="2" type="ORF">PPSIR1_24249</name>
</gene>
<sequence>MLSLFVASSAACIDEAPELDPDGWEELDLVRAGPSDGLDECVESCAADQVACELEDALACVYQEPSCGADCDGFFDFCVFICEDHFGDPGTNGAGNGTGSGTTNGAGSGTGKPAPDEAAQGSGLQ</sequence>
<keyword evidence="3" id="KW-1185">Reference proteome</keyword>